<gene>
    <name evidence="8" type="ORF">JOF47_003217</name>
</gene>
<evidence type="ECO:0000256" key="3">
    <source>
        <dbReference type="ARBA" id="ARBA00023002"/>
    </source>
</evidence>
<dbReference type="GO" id="GO:0106316">
    <property type="term" value="F:nitrite reductase (NADH) activity"/>
    <property type="evidence" value="ECO:0007669"/>
    <property type="project" value="UniProtKB-EC"/>
</dbReference>
<evidence type="ECO:0000256" key="5">
    <source>
        <dbReference type="ARBA" id="ARBA00023014"/>
    </source>
</evidence>
<feature type="domain" description="Rieske" evidence="7">
    <location>
        <begin position="17"/>
        <end position="121"/>
    </location>
</feature>
<accession>A0ABS4XH83</accession>
<dbReference type="InterPro" id="IPR012748">
    <property type="entry name" value="Rieske-like_NirD"/>
</dbReference>
<dbReference type="InterPro" id="IPR017881">
    <property type="entry name" value="NirD"/>
</dbReference>
<dbReference type="PROSITE" id="PS51300">
    <property type="entry name" value="NIRD"/>
    <property type="match status" value="1"/>
</dbReference>
<dbReference type="InterPro" id="IPR017941">
    <property type="entry name" value="Rieske_2Fe-2S"/>
</dbReference>
<organism evidence="8 9">
    <name type="scientific">Paeniglutamicibacter kerguelensis</name>
    <dbReference type="NCBI Taxonomy" id="254788"/>
    <lineage>
        <taxon>Bacteria</taxon>
        <taxon>Bacillati</taxon>
        <taxon>Actinomycetota</taxon>
        <taxon>Actinomycetes</taxon>
        <taxon>Micrococcales</taxon>
        <taxon>Micrococcaceae</taxon>
        <taxon>Paeniglutamicibacter</taxon>
    </lineage>
</organism>
<dbReference type="InterPro" id="IPR036922">
    <property type="entry name" value="Rieske_2Fe-2S_sf"/>
</dbReference>
<dbReference type="EC" id="1.7.1.15" evidence="8"/>
<reference evidence="8 9" key="1">
    <citation type="submission" date="2021-03" db="EMBL/GenBank/DDBJ databases">
        <title>Sequencing the genomes of 1000 actinobacteria strains.</title>
        <authorList>
            <person name="Klenk H.-P."/>
        </authorList>
    </citation>
    <scope>NUCLEOTIDE SEQUENCE [LARGE SCALE GENOMIC DNA]</scope>
    <source>
        <strain evidence="8 9">DSM 15797</strain>
    </source>
</reference>
<keyword evidence="2" id="KW-0479">Metal-binding</keyword>
<keyword evidence="9" id="KW-1185">Reference proteome</keyword>
<name>A0ABS4XH83_9MICC</name>
<dbReference type="RefSeq" id="WP_210000134.1">
    <property type="nucleotide sequence ID" value="NZ_BAAAJY010000001.1"/>
</dbReference>
<sequence>MSAVVEEVVLESEDGMVSVCRPEDLEPGWGEAAWLGGKQVALFRTEGEDFFAASHHCPTSGAKVMARGILGDQTIDGHRVSTIACPLHKEVYRLDTGACLSASAQPLPVFPLVERQGQLWMAGRP</sequence>
<keyword evidence="6" id="KW-0534">Nitrate assimilation</keyword>
<evidence type="ECO:0000259" key="7">
    <source>
        <dbReference type="PROSITE" id="PS51296"/>
    </source>
</evidence>
<keyword evidence="4" id="KW-0408">Iron</keyword>
<dbReference type="Pfam" id="PF13806">
    <property type="entry name" value="Rieske_2"/>
    <property type="match status" value="1"/>
</dbReference>
<evidence type="ECO:0000313" key="9">
    <source>
        <dbReference type="Proteomes" id="UP001296993"/>
    </source>
</evidence>
<evidence type="ECO:0000256" key="4">
    <source>
        <dbReference type="ARBA" id="ARBA00023004"/>
    </source>
</evidence>
<evidence type="ECO:0000256" key="2">
    <source>
        <dbReference type="ARBA" id="ARBA00022723"/>
    </source>
</evidence>
<dbReference type="NCBIfam" id="TIGR02378">
    <property type="entry name" value="nirD_assim_sml"/>
    <property type="match status" value="1"/>
</dbReference>
<dbReference type="PANTHER" id="PTHR40562:SF1">
    <property type="entry name" value="NITRITE REDUCTASE (NADH) SMALL SUBUNIT"/>
    <property type="match status" value="1"/>
</dbReference>
<proteinExistence type="predicted"/>
<dbReference type="Gene3D" id="2.102.10.10">
    <property type="entry name" value="Rieske [2Fe-2S] iron-sulphur domain"/>
    <property type="match status" value="1"/>
</dbReference>
<evidence type="ECO:0000256" key="6">
    <source>
        <dbReference type="ARBA" id="ARBA00023063"/>
    </source>
</evidence>
<dbReference type="SUPFAM" id="SSF50022">
    <property type="entry name" value="ISP domain"/>
    <property type="match status" value="1"/>
</dbReference>
<keyword evidence="5" id="KW-0411">Iron-sulfur</keyword>
<dbReference type="PANTHER" id="PTHR40562">
    <property type="match status" value="1"/>
</dbReference>
<dbReference type="Proteomes" id="UP001296993">
    <property type="component" value="Unassembled WGS sequence"/>
</dbReference>
<dbReference type="EMBL" id="JAGIOF010000001">
    <property type="protein sequence ID" value="MBP2387706.1"/>
    <property type="molecule type" value="Genomic_DNA"/>
</dbReference>
<keyword evidence="1" id="KW-0001">2Fe-2S</keyword>
<keyword evidence="3 8" id="KW-0560">Oxidoreductase</keyword>
<evidence type="ECO:0000256" key="1">
    <source>
        <dbReference type="ARBA" id="ARBA00022714"/>
    </source>
</evidence>
<dbReference type="PROSITE" id="PS51296">
    <property type="entry name" value="RIESKE"/>
    <property type="match status" value="1"/>
</dbReference>
<evidence type="ECO:0000313" key="8">
    <source>
        <dbReference type="EMBL" id="MBP2387706.1"/>
    </source>
</evidence>
<protein>
    <submittedName>
        <fullName evidence="8">Nitrite reductase (NADH) small subunit</fullName>
        <ecNumber evidence="8">1.7.1.15</ecNumber>
    </submittedName>
</protein>
<comment type="caution">
    <text evidence="8">The sequence shown here is derived from an EMBL/GenBank/DDBJ whole genome shotgun (WGS) entry which is preliminary data.</text>
</comment>